<evidence type="ECO:0000259" key="8">
    <source>
        <dbReference type="PROSITE" id="PS50893"/>
    </source>
</evidence>
<evidence type="ECO:0000256" key="3">
    <source>
        <dbReference type="ARBA" id="ARBA00022448"/>
    </source>
</evidence>
<protein>
    <submittedName>
        <fullName evidence="9">Oligopeptide/dipeptide ABC transporter ATP-binding protein</fullName>
    </submittedName>
</protein>
<dbReference type="CDD" id="cd03257">
    <property type="entry name" value="ABC_NikE_OppD_transporters"/>
    <property type="match status" value="1"/>
</dbReference>
<evidence type="ECO:0000256" key="2">
    <source>
        <dbReference type="ARBA" id="ARBA00005417"/>
    </source>
</evidence>
<dbReference type="InterPro" id="IPR027417">
    <property type="entry name" value="P-loop_NTPase"/>
</dbReference>
<dbReference type="Gene3D" id="3.40.50.300">
    <property type="entry name" value="P-loop containing nucleotide triphosphate hydrolases"/>
    <property type="match status" value="1"/>
</dbReference>
<comment type="subcellular location">
    <subcellularLocation>
        <location evidence="1">Cell membrane</location>
        <topology evidence="1">Peripheral membrane protein</topology>
    </subcellularLocation>
</comment>
<evidence type="ECO:0000256" key="6">
    <source>
        <dbReference type="ARBA" id="ARBA00022840"/>
    </source>
</evidence>
<dbReference type="InterPro" id="IPR050388">
    <property type="entry name" value="ABC_Ni/Peptide_Import"/>
</dbReference>
<dbReference type="AlphaFoldDB" id="A0A7W4YZT1"/>
<evidence type="ECO:0000256" key="7">
    <source>
        <dbReference type="ARBA" id="ARBA00023136"/>
    </source>
</evidence>
<dbReference type="PROSITE" id="PS50893">
    <property type="entry name" value="ABC_TRANSPORTER_2"/>
    <property type="match status" value="1"/>
</dbReference>
<proteinExistence type="inferred from homology"/>
<evidence type="ECO:0000256" key="5">
    <source>
        <dbReference type="ARBA" id="ARBA00022741"/>
    </source>
</evidence>
<keyword evidence="7" id="KW-0472">Membrane</keyword>
<dbReference type="PANTHER" id="PTHR43297:SF2">
    <property type="entry name" value="DIPEPTIDE TRANSPORT ATP-BINDING PROTEIN DPPD"/>
    <property type="match status" value="1"/>
</dbReference>
<keyword evidence="5" id="KW-0547">Nucleotide-binding</keyword>
<dbReference type="EMBL" id="JACHWR010000001">
    <property type="protein sequence ID" value="MBB3041524.1"/>
    <property type="molecule type" value="Genomic_DNA"/>
</dbReference>
<dbReference type="RefSeq" id="WP_183591414.1">
    <property type="nucleotide sequence ID" value="NZ_JACHWR010000001.1"/>
</dbReference>
<dbReference type="GO" id="GO:0016887">
    <property type="term" value="F:ATP hydrolysis activity"/>
    <property type="evidence" value="ECO:0007669"/>
    <property type="project" value="InterPro"/>
</dbReference>
<dbReference type="GO" id="GO:0005886">
    <property type="term" value="C:plasma membrane"/>
    <property type="evidence" value="ECO:0007669"/>
    <property type="project" value="UniProtKB-SubCell"/>
</dbReference>
<comment type="similarity">
    <text evidence="2">Belongs to the ABC transporter superfamily.</text>
</comment>
<dbReference type="InterPro" id="IPR013563">
    <property type="entry name" value="Oligopep_ABC_C"/>
</dbReference>
<organism evidence="9 10">
    <name type="scientific">Nocardioides soli</name>
    <dbReference type="NCBI Taxonomy" id="1036020"/>
    <lineage>
        <taxon>Bacteria</taxon>
        <taxon>Bacillati</taxon>
        <taxon>Actinomycetota</taxon>
        <taxon>Actinomycetes</taxon>
        <taxon>Propionibacteriales</taxon>
        <taxon>Nocardioidaceae</taxon>
        <taxon>Nocardioides</taxon>
    </lineage>
</organism>
<dbReference type="Proteomes" id="UP000589626">
    <property type="component" value="Unassembled WGS sequence"/>
</dbReference>
<evidence type="ECO:0000256" key="1">
    <source>
        <dbReference type="ARBA" id="ARBA00004202"/>
    </source>
</evidence>
<accession>A0A7W4YZT1</accession>
<sequence length="336" mass="36004">MSELTLEPGTSTPGRHASDDVVLRVSDLAVRYAAGRGAAVTAVRGVSFDVRRGEVFGVVGESGSGKSSICNALMRMLPNSARVEATGVEFGGRDLLSLTDKQMRGIRGTEIALVPQRPMTSLSPTTPVGQQLRWYFGDSIDDSDVRDSLARIGLHSVLGRLDNLPSRFSGGQLQRLLIAIATLTNRPSLLLADEPTTTLDATVQAQVLKLLLGIRDTLGLSIVYVSHDLGVIAQICDRVGVMYGGRLVEVATTSDLFHRPQHPYTKALLGAMPARWTPERGRLSTLRGTAAGANRATGCPFAPRCALADARCTEEMPAVLGDRTSMVRCHRVEEAT</sequence>
<keyword evidence="3" id="KW-0813">Transport</keyword>
<dbReference type="SUPFAM" id="SSF52540">
    <property type="entry name" value="P-loop containing nucleoside triphosphate hydrolases"/>
    <property type="match status" value="1"/>
</dbReference>
<dbReference type="GO" id="GO:0015833">
    <property type="term" value="P:peptide transport"/>
    <property type="evidence" value="ECO:0007669"/>
    <property type="project" value="InterPro"/>
</dbReference>
<name>A0A7W4YZT1_9ACTN</name>
<reference evidence="9 10" key="1">
    <citation type="submission" date="2020-08" db="EMBL/GenBank/DDBJ databases">
        <title>Sequencing the genomes of 1000 actinobacteria strains.</title>
        <authorList>
            <person name="Klenk H.-P."/>
        </authorList>
    </citation>
    <scope>NUCLEOTIDE SEQUENCE [LARGE SCALE GENOMIC DNA]</scope>
    <source>
        <strain evidence="9 10">DSM 105498</strain>
    </source>
</reference>
<evidence type="ECO:0000313" key="10">
    <source>
        <dbReference type="Proteomes" id="UP000589626"/>
    </source>
</evidence>
<gene>
    <name evidence="9" type="ORF">FHU40_001325</name>
</gene>
<dbReference type="PANTHER" id="PTHR43297">
    <property type="entry name" value="OLIGOPEPTIDE TRANSPORT ATP-BINDING PROTEIN APPD"/>
    <property type="match status" value="1"/>
</dbReference>
<evidence type="ECO:0000256" key="4">
    <source>
        <dbReference type="ARBA" id="ARBA00022475"/>
    </source>
</evidence>
<dbReference type="NCBIfam" id="TIGR01727">
    <property type="entry name" value="oligo_HPY"/>
    <property type="match status" value="1"/>
</dbReference>
<dbReference type="InterPro" id="IPR003439">
    <property type="entry name" value="ABC_transporter-like_ATP-bd"/>
</dbReference>
<dbReference type="PROSITE" id="PS00211">
    <property type="entry name" value="ABC_TRANSPORTER_1"/>
    <property type="match status" value="1"/>
</dbReference>
<evidence type="ECO:0000313" key="9">
    <source>
        <dbReference type="EMBL" id="MBB3041524.1"/>
    </source>
</evidence>
<keyword evidence="6 9" id="KW-0067">ATP-binding</keyword>
<dbReference type="GO" id="GO:0005524">
    <property type="term" value="F:ATP binding"/>
    <property type="evidence" value="ECO:0007669"/>
    <property type="project" value="UniProtKB-KW"/>
</dbReference>
<dbReference type="InterPro" id="IPR003593">
    <property type="entry name" value="AAA+_ATPase"/>
</dbReference>
<keyword evidence="4" id="KW-1003">Cell membrane</keyword>
<dbReference type="Pfam" id="PF08352">
    <property type="entry name" value="oligo_HPY"/>
    <property type="match status" value="1"/>
</dbReference>
<comment type="caution">
    <text evidence="9">The sequence shown here is derived from an EMBL/GenBank/DDBJ whole genome shotgun (WGS) entry which is preliminary data.</text>
</comment>
<keyword evidence="10" id="KW-1185">Reference proteome</keyword>
<dbReference type="InterPro" id="IPR017871">
    <property type="entry name" value="ABC_transporter-like_CS"/>
</dbReference>
<dbReference type="Pfam" id="PF00005">
    <property type="entry name" value="ABC_tran"/>
    <property type="match status" value="1"/>
</dbReference>
<dbReference type="SMART" id="SM00382">
    <property type="entry name" value="AAA"/>
    <property type="match status" value="1"/>
</dbReference>
<feature type="domain" description="ABC transporter" evidence="8">
    <location>
        <begin position="23"/>
        <end position="269"/>
    </location>
</feature>